<comment type="caution">
    <text evidence="13">The sequence shown here is derived from an EMBL/GenBank/DDBJ whole genome shotgun (WGS) entry which is preliminary data.</text>
</comment>
<organism evidence="13 14">
    <name type="scientific">[Candida] railenensis</name>
    <dbReference type="NCBI Taxonomy" id="45579"/>
    <lineage>
        <taxon>Eukaryota</taxon>
        <taxon>Fungi</taxon>
        <taxon>Dikarya</taxon>
        <taxon>Ascomycota</taxon>
        <taxon>Saccharomycotina</taxon>
        <taxon>Pichiomycetes</taxon>
        <taxon>Debaryomycetaceae</taxon>
        <taxon>Kurtzmaniella</taxon>
    </lineage>
</organism>
<dbReference type="FunFam" id="3.90.640.10:FF:000040">
    <property type="entry name" value="Actin-like protein ARP6"/>
    <property type="match status" value="1"/>
</dbReference>
<reference evidence="13" key="1">
    <citation type="submission" date="2022-03" db="EMBL/GenBank/DDBJ databases">
        <authorList>
            <person name="Legras J.-L."/>
            <person name="Devillers H."/>
            <person name="Grondin C."/>
        </authorList>
    </citation>
    <scope>NUCLEOTIDE SEQUENCE</scope>
    <source>
        <strain evidence="13">CLIB 1423</strain>
    </source>
</reference>
<evidence type="ECO:0000313" key="13">
    <source>
        <dbReference type="EMBL" id="CAH2350503.1"/>
    </source>
</evidence>
<evidence type="ECO:0000256" key="12">
    <source>
        <dbReference type="ARBA" id="ARBA00073820"/>
    </source>
</evidence>
<dbReference type="GO" id="GO:0005737">
    <property type="term" value="C:cytoplasm"/>
    <property type="evidence" value="ECO:0007669"/>
    <property type="project" value="UniProtKB-SubCell"/>
</dbReference>
<dbReference type="Pfam" id="PF00022">
    <property type="entry name" value="Actin"/>
    <property type="match status" value="1"/>
</dbReference>
<evidence type="ECO:0000256" key="9">
    <source>
        <dbReference type="ARBA" id="ARBA00023163"/>
    </source>
</evidence>
<evidence type="ECO:0000256" key="5">
    <source>
        <dbReference type="ARBA" id="ARBA00022490"/>
    </source>
</evidence>
<comment type="subcellular location">
    <subcellularLocation>
        <location evidence="2">Cytoplasm</location>
    </subcellularLocation>
    <subcellularLocation>
        <location evidence="1">Nucleus</location>
    </subcellularLocation>
</comment>
<dbReference type="Gene3D" id="3.30.420.40">
    <property type="match status" value="2"/>
</dbReference>
<dbReference type="GO" id="GO:0006325">
    <property type="term" value="P:chromatin organization"/>
    <property type="evidence" value="ECO:0007669"/>
    <property type="project" value="UniProtKB-KW"/>
</dbReference>
<keyword evidence="14" id="KW-1185">Reference proteome</keyword>
<evidence type="ECO:0000256" key="10">
    <source>
        <dbReference type="ARBA" id="ARBA00023242"/>
    </source>
</evidence>
<keyword evidence="8" id="KW-0010">Activator</keyword>
<accession>A0A9P0VVQ3</accession>
<comment type="function">
    <text evidence="11">Component of the SWR1 complex which mediates the ATP-dependent exchange of histone H2A for the H2A variant HZT1 leading to transcriptional regulation of selected genes by chromatin remodeling. Involved in chromosome stability.</text>
</comment>
<comment type="similarity">
    <text evidence="3">Belongs to the actin family. ARP6 subfamily.</text>
</comment>
<dbReference type="Proteomes" id="UP000837801">
    <property type="component" value="Unassembled WGS sequence"/>
</dbReference>
<keyword evidence="7" id="KW-0805">Transcription regulation</keyword>
<name>A0A9P0VVQ3_9ASCO</name>
<sequence>MKHLILDNGSYSVKAGFVSEKAPTVVHNTIVRSKDGLIHTGNEYISQTSQYSGMVFKRPNEQGNLVSWEIERPIWDTTFEELQSGGIDPSSTHLTLTETPFQLPQLSINTDQIVFEEYGFQDYYRCIPASLVPWQLNHQQKDFSFIIDSGFNCTWIVPVIYQSVYWKGIKKFPVGGKLLNGLLREITSFRHYDVSDESILINTIKEATCFVAEDYSKTLNDKQKFMCEFVLPDFKTTATGYIRTPKSITREADEDLQTLKLTDERFTIPEAFYHPEIIFNSSSSNSAKIHNSTLKNLVDLIVESIMTCPEVARPLLSANISVVGGTSKLPNFNERLGHELTRELPSHWVVKINTSEHDPAETSWYGGKRLVESGMLDEVSISKKEYFEHGSNWCQRQFGFKNI</sequence>
<evidence type="ECO:0000256" key="8">
    <source>
        <dbReference type="ARBA" id="ARBA00023159"/>
    </source>
</evidence>
<evidence type="ECO:0000256" key="7">
    <source>
        <dbReference type="ARBA" id="ARBA00023015"/>
    </source>
</evidence>
<evidence type="ECO:0000256" key="4">
    <source>
        <dbReference type="ARBA" id="ARBA00018633"/>
    </source>
</evidence>
<dbReference type="PANTHER" id="PTHR11937">
    <property type="entry name" value="ACTIN"/>
    <property type="match status" value="1"/>
</dbReference>
<dbReference type="Gene3D" id="3.90.640.10">
    <property type="entry name" value="Actin, Chain A, domain 4"/>
    <property type="match status" value="1"/>
</dbReference>
<dbReference type="AlphaFoldDB" id="A0A9P0VVQ3"/>
<evidence type="ECO:0000256" key="6">
    <source>
        <dbReference type="ARBA" id="ARBA00022853"/>
    </source>
</evidence>
<evidence type="ECO:0000256" key="3">
    <source>
        <dbReference type="ARBA" id="ARBA00005665"/>
    </source>
</evidence>
<keyword evidence="6" id="KW-0156">Chromatin regulator</keyword>
<dbReference type="OrthoDB" id="6220758at2759"/>
<evidence type="ECO:0000256" key="2">
    <source>
        <dbReference type="ARBA" id="ARBA00004496"/>
    </source>
</evidence>
<evidence type="ECO:0000256" key="11">
    <source>
        <dbReference type="ARBA" id="ARBA00025222"/>
    </source>
</evidence>
<proteinExistence type="inferred from homology"/>
<dbReference type="EMBL" id="CAKXYY010000001">
    <property type="protein sequence ID" value="CAH2350503.1"/>
    <property type="molecule type" value="Genomic_DNA"/>
</dbReference>
<evidence type="ECO:0000313" key="14">
    <source>
        <dbReference type="Proteomes" id="UP000837801"/>
    </source>
</evidence>
<dbReference type="GO" id="GO:0005634">
    <property type="term" value="C:nucleus"/>
    <property type="evidence" value="ECO:0007669"/>
    <property type="project" value="UniProtKB-SubCell"/>
</dbReference>
<keyword evidence="10" id="KW-0539">Nucleus</keyword>
<dbReference type="InterPro" id="IPR004000">
    <property type="entry name" value="Actin"/>
</dbReference>
<evidence type="ECO:0000256" key="1">
    <source>
        <dbReference type="ARBA" id="ARBA00004123"/>
    </source>
</evidence>
<gene>
    <name evidence="13" type="ORF">CLIB1423_01S11584</name>
</gene>
<protein>
    <recommendedName>
        <fullName evidence="4">Actin-like protein ARP6</fullName>
    </recommendedName>
    <alternativeName>
        <fullName evidence="12">Actin-like protein arp6</fullName>
    </alternativeName>
</protein>
<keyword evidence="5" id="KW-0963">Cytoplasm</keyword>
<dbReference type="FunFam" id="3.30.420.40:FF:000058">
    <property type="entry name" value="Putative actin-related protein 5"/>
    <property type="match status" value="1"/>
</dbReference>
<dbReference type="CDD" id="cd10210">
    <property type="entry name" value="ASKHA_NBD_Arp6"/>
    <property type="match status" value="1"/>
</dbReference>
<dbReference type="InterPro" id="IPR043129">
    <property type="entry name" value="ATPase_NBD"/>
</dbReference>
<dbReference type="SMART" id="SM00268">
    <property type="entry name" value="ACTIN"/>
    <property type="match status" value="1"/>
</dbReference>
<keyword evidence="9" id="KW-0804">Transcription</keyword>
<dbReference type="SUPFAM" id="SSF53067">
    <property type="entry name" value="Actin-like ATPase domain"/>
    <property type="match status" value="2"/>
</dbReference>